<gene>
    <name evidence="1" type="ORF">B7P43_G15344</name>
</gene>
<dbReference type="AlphaFoldDB" id="A0A2J7R6W4"/>
<comment type="caution">
    <text evidence="1">The sequence shown here is derived from an EMBL/GenBank/DDBJ whole genome shotgun (WGS) entry which is preliminary data.</text>
</comment>
<accession>A0A2J7R6W4</accession>
<sequence>MEFNIEEETFEAVFLVAPQLNCDVILGCSFLKEYGIHLCFDLGKLEYVRQGQTKSVQFQVTEENNKKFVHPKEMSFTSNVLTEENRGSKLVLTEAVRNQFEKVEAACVDQGRSGVLAEEDDVTFSAADCYRVQEPSETRCADPRDIQSEELAQIIDRSSEINLEQKLQLFEALNKYLPSFTARPGKCCLLKYKFQVKADQPLP</sequence>
<evidence type="ECO:0000313" key="2">
    <source>
        <dbReference type="Proteomes" id="UP000235965"/>
    </source>
</evidence>
<reference evidence="1 2" key="1">
    <citation type="submission" date="2017-12" db="EMBL/GenBank/DDBJ databases">
        <title>Hemimetabolous genomes reveal molecular basis of termite eusociality.</title>
        <authorList>
            <person name="Harrison M.C."/>
            <person name="Jongepier E."/>
            <person name="Robertson H.M."/>
            <person name="Arning N."/>
            <person name="Bitard-Feildel T."/>
            <person name="Chao H."/>
            <person name="Childers C.P."/>
            <person name="Dinh H."/>
            <person name="Doddapaneni H."/>
            <person name="Dugan S."/>
            <person name="Gowin J."/>
            <person name="Greiner C."/>
            <person name="Han Y."/>
            <person name="Hu H."/>
            <person name="Hughes D.S.T."/>
            <person name="Huylmans A.-K."/>
            <person name="Kemena C."/>
            <person name="Kremer L.P.M."/>
            <person name="Lee S.L."/>
            <person name="Lopez-Ezquerra A."/>
            <person name="Mallet L."/>
            <person name="Monroy-Kuhn J.M."/>
            <person name="Moser A."/>
            <person name="Murali S.C."/>
            <person name="Muzny D.M."/>
            <person name="Otani S."/>
            <person name="Piulachs M.-D."/>
            <person name="Poelchau M."/>
            <person name="Qu J."/>
            <person name="Schaub F."/>
            <person name="Wada-Katsumata A."/>
            <person name="Worley K.C."/>
            <person name="Xie Q."/>
            <person name="Ylla G."/>
            <person name="Poulsen M."/>
            <person name="Gibbs R.A."/>
            <person name="Schal C."/>
            <person name="Richards S."/>
            <person name="Belles X."/>
            <person name="Korb J."/>
            <person name="Bornberg-Bauer E."/>
        </authorList>
    </citation>
    <scope>NUCLEOTIDE SEQUENCE [LARGE SCALE GENOMIC DNA]</scope>
    <source>
        <tissue evidence="1">Whole body</tissue>
    </source>
</reference>
<dbReference type="InParanoid" id="A0A2J7R6W4"/>
<proteinExistence type="predicted"/>
<dbReference type="EMBL" id="NEVH01006750">
    <property type="protein sequence ID" value="PNF36571.1"/>
    <property type="molecule type" value="Genomic_DNA"/>
</dbReference>
<protein>
    <submittedName>
        <fullName evidence="1">Uncharacterized protein</fullName>
    </submittedName>
</protein>
<keyword evidence="2" id="KW-1185">Reference proteome</keyword>
<organism evidence="1 2">
    <name type="scientific">Cryptotermes secundus</name>
    <dbReference type="NCBI Taxonomy" id="105785"/>
    <lineage>
        <taxon>Eukaryota</taxon>
        <taxon>Metazoa</taxon>
        <taxon>Ecdysozoa</taxon>
        <taxon>Arthropoda</taxon>
        <taxon>Hexapoda</taxon>
        <taxon>Insecta</taxon>
        <taxon>Pterygota</taxon>
        <taxon>Neoptera</taxon>
        <taxon>Polyneoptera</taxon>
        <taxon>Dictyoptera</taxon>
        <taxon>Blattodea</taxon>
        <taxon>Blattoidea</taxon>
        <taxon>Termitoidae</taxon>
        <taxon>Kalotermitidae</taxon>
        <taxon>Cryptotermitinae</taxon>
        <taxon>Cryptotermes</taxon>
    </lineage>
</organism>
<dbReference type="OrthoDB" id="3863715at2759"/>
<dbReference type="Proteomes" id="UP000235965">
    <property type="component" value="Unassembled WGS sequence"/>
</dbReference>
<name>A0A2J7R6W4_9NEOP</name>
<dbReference type="STRING" id="105785.A0A2J7R6W4"/>
<evidence type="ECO:0000313" key="1">
    <source>
        <dbReference type="EMBL" id="PNF36571.1"/>
    </source>
</evidence>